<sequence length="350" mass="39011">MSLASLRSKSKKIQFSDSFIDLFDNMLGEVAIARSIDSVDGDGGNGGDDQFVKKVETMRQAKHARSPPPTPSDPHTGQEYKRRGSNSSNIDGDDGNDEEVLIEQQSADQGTKPTYTTTKGQVLDDLDSEYLFDDHVGASSPVPKFDDEQTPPVETSSTKLDKTTWFKAAKFKQPKIFQNLDVQKHEETMKIISGKYDHQRNMYVVKRHGREGSRLQWRLCRRILRILKTTIAKVALPMLYMSSYSADISSNSSLISDDGSQSPISWSRLISPRSSFSGSRLPSKHNVKPELISDATSRPAPKPEVINISSDSESEDQESHVGTTSEAQLPFKKRKLTCEVKSNSWARPNP</sequence>
<dbReference type="EMBL" id="CM042031">
    <property type="protein sequence ID" value="KAI3784346.1"/>
    <property type="molecule type" value="Genomic_DNA"/>
</dbReference>
<keyword evidence="2" id="KW-1185">Reference proteome</keyword>
<accession>A0ACB9GMV4</accession>
<reference evidence="1 2" key="2">
    <citation type="journal article" date="2022" name="Mol. Ecol. Resour.">
        <title>The genomes of chicory, endive, great burdock and yacon provide insights into Asteraceae paleo-polyploidization history and plant inulin production.</title>
        <authorList>
            <person name="Fan W."/>
            <person name="Wang S."/>
            <person name="Wang H."/>
            <person name="Wang A."/>
            <person name="Jiang F."/>
            <person name="Liu H."/>
            <person name="Zhao H."/>
            <person name="Xu D."/>
            <person name="Zhang Y."/>
        </authorList>
    </citation>
    <scope>NUCLEOTIDE SEQUENCE [LARGE SCALE GENOMIC DNA]</scope>
    <source>
        <strain evidence="2">cv. Yunnan</strain>
        <tissue evidence="1">Leaves</tissue>
    </source>
</reference>
<evidence type="ECO:0000313" key="2">
    <source>
        <dbReference type="Proteomes" id="UP001056120"/>
    </source>
</evidence>
<name>A0ACB9GMV4_9ASTR</name>
<organism evidence="1 2">
    <name type="scientific">Smallanthus sonchifolius</name>
    <dbReference type="NCBI Taxonomy" id="185202"/>
    <lineage>
        <taxon>Eukaryota</taxon>
        <taxon>Viridiplantae</taxon>
        <taxon>Streptophyta</taxon>
        <taxon>Embryophyta</taxon>
        <taxon>Tracheophyta</taxon>
        <taxon>Spermatophyta</taxon>
        <taxon>Magnoliopsida</taxon>
        <taxon>eudicotyledons</taxon>
        <taxon>Gunneridae</taxon>
        <taxon>Pentapetalae</taxon>
        <taxon>asterids</taxon>
        <taxon>campanulids</taxon>
        <taxon>Asterales</taxon>
        <taxon>Asteraceae</taxon>
        <taxon>Asteroideae</taxon>
        <taxon>Heliantheae alliance</taxon>
        <taxon>Millerieae</taxon>
        <taxon>Smallanthus</taxon>
    </lineage>
</organism>
<evidence type="ECO:0000313" key="1">
    <source>
        <dbReference type="EMBL" id="KAI3784346.1"/>
    </source>
</evidence>
<protein>
    <submittedName>
        <fullName evidence="1">Uncharacterized protein</fullName>
    </submittedName>
</protein>
<gene>
    <name evidence="1" type="ORF">L1987_43444</name>
</gene>
<dbReference type="Proteomes" id="UP001056120">
    <property type="component" value="Linkage Group LG14"/>
</dbReference>
<reference evidence="2" key="1">
    <citation type="journal article" date="2022" name="Mol. Ecol. Resour.">
        <title>The genomes of chicory, endive, great burdock and yacon provide insights into Asteraceae palaeo-polyploidization history and plant inulin production.</title>
        <authorList>
            <person name="Fan W."/>
            <person name="Wang S."/>
            <person name="Wang H."/>
            <person name="Wang A."/>
            <person name="Jiang F."/>
            <person name="Liu H."/>
            <person name="Zhao H."/>
            <person name="Xu D."/>
            <person name="Zhang Y."/>
        </authorList>
    </citation>
    <scope>NUCLEOTIDE SEQUENCE [LARGE SCALE GENOMIC DNA]</scope>
    <source>
        <strain evidence="2">cv. Yunnan</strain>
    </source>
</reference>
<comment type="caution">
    <text evidence="1">The sequence shown here is derived from an EMBL/GenBank/DDBJ whole genome shotgun (WGS) entry which is preliminary data.</text>
</comment>
<proteinExistence type="predicted"/>